<protein>
    <submittedName>
        <fullName evidence="2">Type II secretion system protein</fullName>
    </submittedName>
</protein>
<reference evidence="2 3" key="1">
    <citation type="journal article" date="2020" name="Nature">
        <title>Bacterial chemolithoautotrophy via manganese oxidation.</title>
        <authorList>
            <person name="Yu H."/>
            <person name="Leadbetter J.R."/>
        </authorList>
    </citation>
    <scope>NUCLEOTIDE SEQUENCE [LARGE SCALE GENOMIC DNA]</scope>
    <source>
        <strain evidence="2 3">Mn-1</strain>
    </source>
</reference>
<comment type="caution">
    <text evidence="2">The sequence shown here is derived from an EMBL/GenBank/DDBJ whole genome shotgun (WGS) entry which is preliminary data.</text>
</comment>
<dbReference type="SUPFAM" id="SSF54523">
    <property type="entry name" value="Pili subunits"/>
    <property type="match status" value="1"/>
</dbReference>
<dbReference type="AlphaFoldDB" id="A0A7X6DQM1"/>
<dbReference type="Proteomes" id="UP000534783">
    <property type="component" value="Unassembled WGS sequence"/>
</dbReference>
<dbReference type="NCBIfam" id="TIGR02532">
    <property type="entry name" value="IV_pilin_GFxxxE"/>
    <property type="match status" value="1"/>
</dbReference>
<sequence length="164" mass="18745">MTFFCGKLKDQSGLTLLELIVTAVVILILASAAMPLSKMGERRAKEMELRQALRDLRSAIDRFKDDWDSKRISHSESDIANEETGYPRSLEVLVEGVPVPDPNDKKIRKYLRRIPIDPFTRSTEWGTRCYEDEPDSTISCDRDVYDVYSRGDQVGLDGTKVQTW</sequence>
<dbReference type="RefSeq" id="WP_168060038.1">
    <property type="nucleotide sequence ID" value="NZ_VTOW01000002.1"/>
</dbReference>
<dbReference type="InterPro" id="IPR045584">
    <property type="entry name" value="Pilin-like"/>
</dbReference>
<accession>A0A7X6DQM1</accession>
<keyword evidence="1" id="KW-1133">Transmembrane helix</keyword>
<dbReference type="PROSITE" id="PS00409">
    <property type="entry name" value="PROKAR_NTER_METHYL"/>
    <property type="match status" value="1"/>
</dbReference>
<dbReference type="EMBL" id="VTOW01000002">
    <property type="protein sequence ID" value="NKE71419.1"/>
    <property type="molecule type" value="Genomic_DNA"/>
</dbReference>
<evidence type="ECO:0000313" key="2">
    <source>
        <dbReference type="EMBL" id="NKE71419.1"/>
    </source>
</evidence>
<dbReference type="InterPro" id="IPR012902">
    <property type="entry name" value="N_methyl_site"/>
</dbReference>
<evidence type="ECO:0000313" key="3">
    <source>
        <dbReference type="Proteomes" id="UP000534783"/>
    </source>
</evidence>
<gene>
    <name evidence="2" type="ORF">MNODULE_11775</name>
</gene>
<evidence type="ECO:0000256" key="1">
    <source>
        <dbReference type="SAM" id="Phobius"/>
    </source>
</evidence>
<keyword evidence="1" id="KW-0472">Membrane</keyword>
<dbReference type="Pfam" id="PF07963">
    <property type="entry name" value="N_methyl"/>
    <property type="match status" value="1"/>
</dbReference>
<keyword evidence="1" id="KW-0812">Transmembrane</keyword>
<dbReference type="Gene3D" id="3.30.700.10">
    <property type="entry name" value="Glycoprotein, Type 4 Pilin"/>
    <property type="match status" value="1"/>
</dbReference>
<proteinExistence type="predicted"/>
<keyword evidence="3" id="KW-1185">Reference proteome</keyword>
<name>A0A7X6DQM1_9BACT</name>
<feature type="transmembrane region" description="Helical" evidence="1">
    <location>
        <begin position="16"/>
        <end position="37"/>
    </location>
</feature>
<organism evidence="2 3">
    <name type="scientific">Candidatus Manganitrophus noduliformans</name>
    <dbReference type="NCBI Taxonomy" id="2606439"/>
    <lineage>
        <taxon>Bacteria</taxon>
        <taxon>Pseudomonadati</taxon>
        <taxon>Nitrospirota</taxon>
        <taxon>Nitrospiria</taxon>
        <taxon>Candidatus Troglogloeales</taxon>
        <taxon>Candidatus Manganitrophaceae</taxon>
        <taxon>Candidatus Manganitrophus</taxon>
    </lineage>
</organism>